<dbReference type="Proteomes" id="UP000600139">
    <property type="component" value="Unassembled WGS sequence"/>
</dbReference>
<reference evidence="2" key="1">
    <citation type="submission" date="2021-01" db="EMBL/GenBank/DDBJ databases">
        <title>Modified the classification status of verrucomicrobia.</title>
        <authorList>
            <person name="Feng X."/>
        </authorList>
    </citation>
    <scope>NUCLEOTIDE SEQUENCE</scope>
    <source>
        <strain evidence="2">JCM 18052</strain>
    </source>
</reference>
<name>A0A934V8P5_9BACT</name>
<evidence type="ECO:0000256" key="1">
    <source>
        <dbReference type="SAM" id="MobiDB-lite"/>
    </source>
</evidence>
<dbReference type="EMBL" id="JAENIK010000012">
    <property type="protein sequence ID" value="MBK1817477.1"/>
    <property type="molecule type" value="Genomic_DNA"/>
</dbReference>
<protein>
    <submittedName>
        <fullName evidence="2">Uncharacterized protein</fullName>
    </submittedName>
</protein>
<dbReference type="AlphaFoldDB" id="A0A934V8P5"/>
<evidence type="ECO:0000313" key="2">
    <source>
        <dbReference type="EMBL" id="MBK1817477.1"/>
    </source>
</evidence>
<comment type="caution">
    <text evidence="2">The sequence shown here is derived from an EMBL/GenBank/DDBJ whole genome shotgun (WGS) entry which is preliminary data.</text>
</comment>
<organism evidence="2 3">
    <name type="scientific">Luteolibacter yonseiensis</name>
    <dbReference type="NCBI Taxonomy" id="1144680"/>
    <lineage>
        <taxon>Bacteria</taxon>
        <taxon>Pseudomonadati</taxon>
        <taxon>Verrucomicrobiota</taxon>
        <taxon>Verrucomicrobiia</taxon>
        <taxon>Verrucomicrobiales</taxon>
        <taxon>Verrucomicrobiaceae</taxon>
        <taxon>Luteolibacter</taxon>
    </lineage>
</organism>
<dbReference type="RefSeq" id="WP_200352417.1">
    <property type="nucleotide sequence ID" value="NZ_BAABHZ010000001.1"/>
</dbReference>
<proteinExistence type="predicted"/>
<gene>
    <name evidence="2" type="ORF">JIN84_17790</name>
</gene>
<evidence type="ECO:0000313" key="3">
    <source>
        <dbReference type="Proteomes" id="UP000600139"/>
    </source>
</evidence>
<keyword evidence="3" id="KW-1185">Reference proteome</keyword>
<sequence>MTINEAAKILLGYFAPEERSIPDASPYLGRNAAVAKAMNHALQELFGEGGAWVKKDERGHVLNAPAQITIAVTAGSKAATITGWQAWFAGCTIRIDGADIDNQIRNNSASAVLKYPYSGTSGSKSATVYNDSIEVDIDVAEVHQPVMLDNHQITPMPDAKSLVGTNPTEDFNFRRHETAIATSVAATAGTPVAYAIDTWSPDALTPPRLRMRFFPAPNQQHFVGYPVMLAPPVVSDLSSGNALPIPFGKSESIFLPMAVAALRKSPFWRGIVGEDTVSSGEADARRSLAEANPNKNPGPRFIPPY</sequence>
<accession>A0A934V8P5</accession>
<feature type="region of interest" description="Disordered" evidence="1">
    <location>
        <begin position="279"/>
        <end position="305"/>
    </location>
</feature>